<dbReference type="AlphaFoldDB" id="A0AA88AJV0"/>
<sequence length="108" mass="11565">MDKFRSTHVLPQAPTSTGVAILLRRRGLFQTTLLISSATRGSRSSVTVTVAIVVNSLSCRRCEIAGQDVSTSSSTPTLLKVRVAVGNHAGVVGNHVGRHSRNCKLRQK</sequence>
<reference evidence="1" key="1">
    <citation type="submission" date="2023-07" db="EMBL/GenBank/DDBJ databases">
        <title>draft genome sequence of fig (Ficus carica).</title>
        <authorList>
            <person name="Takahashi T."/>
            <person name="Nishimura K."/>
        </authorList>
    </citation>
    <scope>NUCLEOTIDE SEQUENCE</scope>
</reference>
<accession>A0AA88AJV0</accession>
<keyword evidence="2" id="KW-1185">Reference proteome</keyword>
<proteinExistence type="predicted"/>
<name>A0AA88AJV0_FICCA</name>
<comment type="caution">
    <text evidence="1">The sequence shown here is derived from an EMBL/GenBank/DDBJ whole genome shotgun (WGS) entry which is preliminary data.</text>
</comment>
<dbReference type="Proteomes" id="UP001187192">
    <property type="component" value="Unassembled WGS sequence"/>
</dbReference>
<dbReference type="EMBL" id="BTGU01000025">
    <property type="protein sequence ID" value="GMN47428.1"/>
    <property type="molecule type" value="Genomic_DNA"/>
</dbReference>
<protein>
    <submittedName>
        <fullName evidence="1">Uncharacterized protein</fullName>
    </submittedName>
</protein>
<evidence type="ECO:0000313" key="2">
    <source>
        <dbReference type="Proteomes" id="UP001187192"/>
    </source>
</evidence>
<organism evidence="1 2">
    <name type="scientific">Ficus carica</name>
    <name type="common">Common fig</name>
    <dbReference type="NCBI Taxonomy" id="3494"/>
    <lineage>
        <taxon>Eukaryota</taxon>
        <taxon>Viridiplantae</taxon>
        <taxon>Streptophyta</taxon>
        <taxon>Embryophyta</taxon>
        <taxon>Tracheophyta</taxon>
        <taxon>Spermatophyta</taxon>
        <taxon>Magnoliopsida</taxon>
        <taxon>eudicotyledons</taxon>
        <taxon>Gunneridae</taxon>
        <taxon>Pentapetalae</taxon>
        <taxon>rosids</taxon>
        <taxon>fabids</taxon>
        <taxon>Rosales</taxon>
        <taxon>Moraceae</taxon>
        <taxon>Ficeae</taxon>
        <taxon>Ficus</taxon>
    </lineage>
</organism>
<evidence type="ECO:0000313" key="1">
    <source>
        <dbReference type="EMBL" id="GMN47428.1"/>
    </source>
</evidence>
<gene>
    <name evidence="1" type="ORF">TIFTF001_016600</name>
</gene>